<keyword evidence="11" id="KW-1185">Reference proteome</keyword>
<dbReference type="InterPro" id="IPR024961">
    <property type="entry name" value="T2SS_GspC_N"/>
</dbReference>
<evidence type="ECO:0000256" key="4">
    <source>
        <dbReference type="ARBA" id="ARBA00022519"/>
    </source>
</evidence>
<evidence type="ECO:0000259" key="9">
    <source>
        <dbReference type="Pfam" id="PF11356"/>
    </source>
</evidence>
<keyword evidence="3" id="KW-1003">Cell membrane</keyword>
<keyword evidence="8" id="KW-0472">Membrane</keyword>
<evidence type="ECO:0000313" key="11">
    <source>
        <dbReference type="Proteomes" id="UP000069914"/>
    </source>
</evidence>
<keyword evidence="4" id="KW-0997">Cell inner membrane</keyword>
<organism evidence="10 11">
    <name type="scientific">Yersinia aleksiciae</name>
    <dbReference type="NCBI Taxonomy" id="263819"/>
    <lineage>
        <taxon>Bacteria</taxon>
        <taxon>Pseudomonadati</taxon>
        <taxon>Pseudomonadota</taxon>
        <taxon>Gammaproteobacteria</taxon>
        <taxon>Enterobacterales</taxon>
        <taxon>Yersiniaceae</taxon>
        <taxon>Yersinia</taxon>
    </lineage>
</organism>
<comment type="subcellular location">
    <subcellularLocation>
        <location evidence="1">Cell inner membrane</location>
    </subcellularLocation>
</comment>
<dbReference type="EMBL" id="CP011975">
    <property type="protein sequence ID" value="AKP35324.1"/>
    <property type="molecule type" value="Genomic_DNA"/>
</dbReference>
<name>A0ABN4HB40_YERAE</name>
<accession>A0ABN4HB40</accession>
<evidence type="ECO:0000256" key="5">
    <source>
        <dbReference type="ARBA" id="ARBA00022692"/>
    </source>
</evidence>
<gene>
    <name evidence="10" type="ORF">ACZ76_04970</name>
</gene>
<evidence type="ECO:0000256" key="6">
    <source>
        <dbReference type="ARBA" id="ARBA00022927"/>
    </source>
</evidence>
<evidence type="ECO:0000256" key="1">
    <source>
        <dbReference type="ARBA" id="ARBA00004533"/>
    </source>
</evidence>
<feature type="domain" description="Type II secretion system protein GspC N-terminal" evidence="9">
    <location>
        <begin position="41"/>
        <end position="139"/>
    </location>
</feature>
<reference evidence="10 11" key="1">
    <citation type="journal article" date="2015" name="Genome Announc.">
        <title>De Novo Genome Sequence of Yersinia aleksiciae Y159T.</title>
        <authorList>
            <person name="Sprague L.D."/>
            <person name="Neubauer H."/>
        </authorList>
    </citation>
    <scope>NUCLEOTIDE SEQUENCE [LARGE SCALE GENOMIC DNA]</scope>
    <source>
        <strain evidence="10 11">159</strain>
    </source>
</reference>
<keyword evidence="7" id="KW-1133">Transmembrane helix</keyword>
<evidence type="ECO:0000256" key="7">
    <source>
        <dbReference type="ARBA" id="ARBA00022989"/>
    </source>
</evidence>
<evidence type="ECO:0000256" key="8">
    <source>
        <dbReference type="ARBA" id="ARBA00023136"/>
    </source>
</evidence>
<evidence type="ECO:0000256" key="2">
    <source>
        <dbReference type="ARBA" id="ARBA00022448"/>
    </source>
</evidence>
<evidence type="ECO:0000256" key="3">
    <source>
        <dbReference type="ARBA" id="ARBA00022475"/>
    </source>
</evidence>
<sequence>MIVAIIIIILYQLIAVYYTVINYSENPIPVLYEGYDGIDERTNDSIKMIEELKKLKLFSKVHIDNELNNTAYVAEDISNYPIYSGRIRLVGVLEHTDEAKSIAVLEFEGRQASHFIHDEIGDGITIVKILKDKIIINEKKLNYSLILR</sequence>
<proteinExistence type="predicted"/>
<keyword evidence="5" id="KW-0812">Transmembrane</keyword>
<keyword evidence="2" id="KW-0813">Transport</keyword>
<evidence type="ECO:0000313" key="10">
    <source>
        <dbReference type="EMBL" id="AKP35324.1"/>
    </source>
</evidence>
<dbReference type="Proteomes" id="UP000069914">
    <property type="component" value="Chromosome"/>
</dbReference>
<protein>
    <recommendedName>
        <fullName evidence="9">Type II secretion system protein GspC N-terminal domain-containing protein</fullName>
    </recommendedName>
</protein>
<keyword evidence="6" id="KW-0653">Protein transport</keyword>
<dbReference type="Pfam" id="PF11356">
    <property type="entry name" value="T2SSC"/>
    <property type="match status" value="1"/>
</dbReference>
<dbReference type="Gene3D" id="2.30.30.830">
    <property type="match status" value="1"/>
</dbReference>